<name>A0ABW1ZP78_9DEIO</name>
<organism evidence="1 2">
    <name type="scientific">Deinococcus multiflagellatus</name>
    <dbReference type="NCBI Taxonomy" id="1656887"/>
    <lineage>
        <taxon>Bacteria</taxon>
        <taxon>Thermotogati</taxon>
        <taxon>Deinococcota</taxon>
        <taxon>Deinococci</taxon>
        <taxon>Deinococcales</taxon>
        <taxon>Deinococcaceae</taxon>
        <taxon>Deinococcus</taxon>
    </lineage>
</organism>
<dbReference type="Proteomes" id="UP001596317">
    <property type="component" value="Unassembled WGS sequence"/>
</dbReference>
<evidence type="ECO:0000313" key="1">
    <source>
        <dbReference type="EMBL" id="MFC6662716.1"/>
    </source>
</evidence>
<dbReference type="EMBL" id="JBHSWB010000002">
    <property type="protein sequence ID" value="MFC6662716.1"/>
    <property type="molecule type" value="Genomic_DNA"/>
</dbReference>
<proteinExistence type="predicted"/>
<dbReference type="RefSeq" id="WP_224612448.1">
    <property type="nucleotide sequence ID" value="NZ_JAIQXV010000027.1"/>
</dbReference>
<reference evidence="2" key="1">
    <citation type="journal article" date="2019" name="Int. J. Syst. Evol. Microbiol.">
        <title>The Global Catalogue of Microorganisms (GCM) 10K type strain sequencing project: providing services to taxonomists for standard genome sequencing and annotation.</title>
        <authorList>
            <consortium name="The Broad Institute Genomics Platform"/>
            <consortium name="The Broad Institute Genome Sequencing Center for Infectious Disease"/>
            <person name="Wu L."/>
            <person name="Ma J."/>
        </authorList>
    </citation>
    <scope>NUCLEOTIDE SEQUENCE [LARGE SCALE GENOMIC DNA]</scope>
    <source>
        <strain evidence="2">CCUG 63830</strain>
    </source>
</reference>
<gene>
    <name evidence="1" type="ORF">ACFP90_21940</name>
</gene>
<keyword evidence="2" id="KW-1185">Reference proteome</keyword>
<accession>A0ABW1ZP78</accession>
<protein>
    <submittedName>
        <fullName evidence="1">Uncharacterized protein</fullName>
    </submittedName>
</protein>
<comment type="caution">
    <text evidence="1">The sequence shown here is derived from an EMBL/GenBank/DDBJ whole genome shotgun (WGS) entry which is preliminary data.</text>
</comment>
<evidence type="ECO:0000313" key="2">
    <source>
        <dbReference type="Proteomes" id="UP001596317"/>
    </source>
</evidence>
<sequence length="259" mass="27548">MSVLATLRRLKQQAAACASSSQAMPLTGTTGLIAELEGAIANLCYEGRELDGSVQLHVEDILTTFLTTPEGGALNLETGERISAALLCLVAQHLTVREFEQLRAGYGLGRTAVTLYEDEGMSLQLRAGQPYLSINGGARVCIEGQIHQQFAAESGASLVPLIPPLPYTVTAGPAGPDIEFWHHQEGAAADERAGNAHVVTEYGYGHLRVMCHGREREELCEVVLDTDSVNLDPRASAGPAAVGRAWLSEQPASEELTTA</sequence>